<evidence type="ECO:0000259" key="2">
    <source>
        <dbReference type="PROSITE" id="PS51838"/>
    </source>
</evidence>
<feature type="compositionally biased region" description="Polar residues" evidence="1">
    <location>
        <begin position="224"/>
        <end position="246"/>
    </location>
</feature>
<dbReference type="GO" id="GO:0034244">
    <property type="term" value="P:negative regulation of transcription elongation by RNA polymerase II"/>
    <property type="evidence" value="ECO:0007669"/>
    <property type="project" value="TreeGrafter"/>
</dbReference>
<feature type="region of interest" description="Disordered" evidence="1">
    <location>
        <begin position="674"/>
        <end position="698"/>
    </location>
</feature>
<dbReference type="InterPro" id="IPR052828">
    <property type="entry name" value="NELF-A_domain"/>
</dbReference>
<organism evidence="3 4">
    <name type="scientific">Drosophila gunungcola</name>
    <name type="common">fruit fly</name>
    <dbReference type="NCBI Taxonomy" id="103775"/>
    <lineage>
        <taxon>Eukaryota</taxon>
        <taxon>Metazoa</taxon>
        <taxon>Ecdysozoa</taxon>
        <taxon>Arthropoda</taxon>
        <taxon>Hexapoda</taxon>
        <taxon>Insecta</taxon>
        <taxon>Pterygota</taxon>
        <taxon>Neoptera</taxon>
        <taxon>Endopterygota</taxon>
        <taxon>Diptera</taxon>
        <taxon>Brachycera</taxon>
        <taxon>Muscomorpha</taxon>
        <taxon>Ephydroidea</taxon>
        <taxon>Drosophilidae</taxon>
        <taxon>Drosophila</taxon>
        <taxon>Sophophora</taxon>
    </lineage>
</organism>
<feature type="region of interest" description="Disordered" evidence="1">
    <location>
        <begin position="185"/>
        <end position="256"/>
    </location>
</feature>
<dbReference type="AlphaFoldDB" id="A0A9P9Z116"/>
<evidence type="ECO:0000313" key="3">
    <source>
        <dbReference type="EMBL" id="KAI8046782.1"/>
    </source>
</evidence>
<feature type="compositionally biased region" description="Low complexity" evidence="1">
    <location>
        <begin position="628"/>
        <end position="642"/>
    </location>
</feature>
<sequence>MANVRDSDTSLWLHNKLGTSNDSWINGSICSQLNKEVLRNIKECFPDLQTQVKLKLLLSFLHIPRRLVEEWKAELEEVIEVAGLDSELWVSMLAETMKTFPATSSLNTEISDYEDTRPIFTDMVNDLRKLVTKHSDLGMLPLECQYLNKNALISVVGQQPAPVKHFTLKRKPKSAQLRTELLHKSADAQSSLKKASAPTIPLRSRGMPRKMTDTTPLKGIPSRMPTTGFRSATVPGNATQRPNLSRTPAGRKDGGIKLIEFTEQPLGYAAAKKRKREQQLEEQQKKQEQKQQQAAAAAAAATAAAANAGDSSPTDAATASGGETPVTPTSANNSFEIKMEPQLLNQSAGSLEEPQDEEMAGKTPMECDPETPEYATATLDFAQATTTSVADGQPGKPSGEAKTKTPRTPKSAAKLNNNNSFNHTPKRIKQEIEIKSEEIIVPASIKLEKIETSPSTQGQQQRVIIQQQPPSLVQRTPHLLIRSSPQKRQNNGATTSSGTTTTTTVGNTTIKMEKLDIKPMLRATGVSPSTSAGTTTTLLTPQQLRQAANPLANLPNNISVKITSAKAKAAAAAAAGPSGSQTQAQQPQTVQVPQAPQQSQPPLLINSSTPVILASSPSAQRAKALAMPSSSTAPTTTTTIPSQAIKTMPLSQLKTATNSGPVIISQTIIQPAKRAQQQAGTSSAAAASQQQQQHQQQQQQHQQQQQQQQQLLHQQIQQQTQQQQLPQQQAPQQQQTQYILATPQQQPQHIQQQQQPMLPTLTSFSHSRPLPQTTTLYQATTPGGNGQTPTKILLKTSGTSSVVMTPLRQGQPQQASAVVSSNPPPLVATSAAVVSPGQSTTLNIQNVQLPNRPVTIQPASQAAQQQHMQAQLQQQQPHPQHTIVANTTATQQPKLSQVLMQPTGAVGAGGVSALNVSPTSGKNKTIILTQKGVILRNIGGDMYQQIPISNVGNLQGLGGTTLMTTTAGPPSLVKTTSSTGVQLQQQQPGKQILPTLIPTSSLGGQHVIVQQQQPTNVIGNSQQQTIIRPVMTNVGGGLTTLPQGLTLIQRPGQQPQLVQVQAAPGSTQRTIITQSSTAAAAPQQQPRQQQQQILVQHKPAPTLQQRLNEHVHKAHEMFRKANRVSRPDKALILGFMAGLRENPRPNNENVLVIKLGETEEKVQQEGGNTALCLVESHIRLDYNTGEWKTFQNYRLQDQSAAS</sequence>
<accession>A0A9P9Z116</accession>
<feature type="domain" description="HDAg" evidence="2">
    <location>
        <begin position="89"/>
        <end position="254"/>
    </location>
</feature>
<dbReference type="GO" id="GO:0032021">
    <property type="term" value="C:NELF complex"/>
    <property type="evidence" value="ECO:0007669"/>
    <property type="project" value="TreeGrafter"/>
</dbReference>
<feature type="compositionally biased region" description="Low complexity" evidence="1">
    <location>
        <begin position="675"/>
        <end position="698"/>
    </location>
</feature>
<dbReference type="InterPro" id="IPR037517">
    <property type="entry name" value="HDAG_dom"/>
</dbReference>
<feature type="region of interest" description="Disordered" evidence="1">
    <location>
        <begin position="857"/>
        <end position="880"/>
    </location>
</feature>
<proteinExistence type="predicted"/>
<comment type="caution">
    <text evidence="3">The sequence shown here is derived from an EMBL/GenBank/DDBJ whole genome shotgun (WGS) entry which is preliminary data.</text>
</comment>
<feature type="compositionally biased region" description="Polar residues" evidence="1">
    <location>
        <begin position="414"/>
        <end position="423"/>
    </location>
</feature>
<feature type="compositionally biased region" description="Low complexity" evidence="1">
    <location>
        <begin position="457"/>
        <end position="468"/>
    </location>
</feature>
<reference evidence="3" key="1">
    <citation type="journal article" date="2023" name="Genome Biol. Evol.">
        <title>Long-read-based Genome Assembly of Drosophila gunungcola Reveals Fewer Chemosensory Genes in Flower-breeding Species.</title>
        <authorList>
            <person name="Negi A."/>
            <person name="Liao B.Y."/>
            <person name="Yeh S.D."/>
        </authorList>
    </citation>
    <scope>NUCLEOTIDE SEQUENCE</scope>
    <source>
        <strain evidence="3">Sukarami</strain>
    </source>
</reference>
<feature type="compositionally biased region" description="Low complexity" evidence="1">
    <location>
        <begin position="490"/>
        <end position="509"/>
    </location>
</feature>
<feature type="compositionally biased region" description="Low complexity" evidence="1">
    <location>
        <begin position="290"/>
        <end position="306"/>
    </location>
</feature>
<name>A0A9P9Z116_9MUSC</name>
<dbReference type="InterPro" id="IPR056557">
    <property type="entry name" value="NELF-A_N"/>
</dbReference>
<protein>
    <recommendedName>
        <fullName evidence="2">HDAg domain-containing protein</fullName>
    </recommendedName>
</protein>
<feature type="region of interest" description="Disordered" evidence="1">
    <location>
        <begin position="451"/>
        <end position="513"/>
    </location>
</feature>
<feature type="region of interest" description="Disordered" evidence="1">
    <location>
        <begin position="622"/>
        <end position="644"/>
    </location>
</feature>
<feature type="compositionally biased region" description="Basic and acidic residues" evidence="1">
    <location>
        <begin position="277"/>
        <end position="289"/>
    </location>
</feature>
<feature type="region of interest" description="Disordered" evidence="1">
    <location>
        <begin position="269"/>
        <end position="332"/>
    </location>
</feature>
<dbReference type="EMBL" id="JAMKOV010000001">
    <property type="protein sequence ID" value="KAI8046782.1"/>
    <property type="molecule type" value="Genomic_DNA"/>
</dbReference>
<feature type="region of interest" description="Disordered" evidence="1">
    <location>
        <begin position="347"/>
        <end position="370"/>
    </location>
</feature>
<dbReference type="PANTHER" id="PTHR13328:SF4">
    <property type="entry name" value="NEGATIVE ELONGATION FACTOR A"/>
    <property type="match status" value="1"/>
</dbReference>
<feature type="region of interest" description="Disordered" evidence="1">
    <location>
        <begin position="573"/>
        <end position="604"/>
    </location>
</feature>
<dbReference type="Pfam" id="PF23553">
    <property type="entry name" value="NELF-A_N"/>
    <property type="match status" value="1"/>
</dbReference>
<feature type="region of interest" description="Disordered" evidence="1">
    <location>
        <begin position="386"/>
        <end position="423"/>
    </location>
</feature>
<keyword evidence="4" id="KW-1185">Reference proteome</keyword>
<dbReference type="PROSITE" id="PS51838">
    <property type="entry name" value="HDAG"/>
    <property type="match status" value="1"/>
</dbReference>
<feature type="compositionally biased region" description="Low complexity" evidence="1">
    <location>
        <begin position="573"/>
        <end position="602"/>
    </location>
</feature>
<gene>
    <name evidence="3" type="ORF">M5D96_002995</name>
</gene>
<dbReference type="Proteomes" id="UP001059596">
    <property type="component" value="Chromosome 3R"/>
</dbReference>
<evidence type="ECO:0000256" key="1">
    <source>
        <dbReference type="SAM" id="MobiDB-lite"/>
    </source>
</evidence>
<evidence type="ECO:0000313" key="4">
    <source>
        <dbReference type="Proteomes" id="UP001059596"/>
    </source>
</evidence>
<dbReference type="PANTHER" id="PTHR13328">
    <property type="entry name" value="NEGATIVE ELONGATION FACTOR A NELF-A"/>
    <property type="match status" value="1"/>
</dbReference>